<evidence type="ECO:0000313" key="10">
    <source>
        <dbReference type="EMBL" id="SDK24082.1"/>
    </source>
</evidence>
<dbReference type="RefSeq" id="WP_089679703.1">
    <property type="nucleotide sequence ID" value="NZ_FNFO01000002.1"/>
</dbReference>
<dbReference type="PROSITE" id="PS50109">
    <property type="entry name" value="HIS_KIN"/>
    <property type="match status" value="1"/>
</dbReference>
<evidence type="ECO:0000256" key="8">
    <source>
        <dbReference type="SAM" id="Phobius"/>
    </source>
</evidence>
<dbReference type="InterPro" id="IPR003661">
    <property type="entry name" value="HisK_dim/P_dom"/>
</dbReference>
<evidence type="ECO:0000259" key="9">
    <source>
        <dbReference type="PROSITE" id="PS50109"/>
    </source>
</evidence>
<dbReference type="InterPro" id="IPR003594">
    <property type="entry name" value="HATPase_dom"/>
</dbReference>
<feature type="transmembrane region" description="Helical" evidence="8">
    <location>
        <begin position="7"/>
        <end position="30"/>
    </location>
</feature>
<dbReference type="PANTHER" id="PTHR45436">
    <property type="entry name" value="SENSOR HISTIDINE KINASE YKOH"/>
    <property type="match status" value="1"/>
</dbReference>
<dbReference type="AlphaFoldDB" id="A0A1G9A9N6"/>
<keyword evidence="5 8" id="KW-0812">Transmembrane</keyword>
<protein>
    <recommendedName>
        <fullName evidence="2">histidine kinase</fullName>
        <ecNumber evidence="2">2.7.13.3</ecNumber>
    </recommendedName>
</protein>
<evidence type="ECO:0000256" key="4">
    <source>
        <dbReference type="ARBA" id="ARBA00022679"/>
    </source>
</evidence>
<dbReference type="Pfam" id="PF00512">
    <property type="entry name" value="HisKA"/>
    <property type="match status" value="1"/>
</dbReference>
<keyword evidence="3" id="KW-0597">Phosphoprotein</keyword>
<proteinExistence type="predicted"/>
<dbReference type="InterPro" id="IPR036097">
    <property type="entry name" value="HisK_dim/P_sf"/>
</dbReference>
<dbReference type="GO" id="GO:0000155">
    <property type="term" value="F:phosphorelay sensor kinase activity"/>
    <property type="evidence" value="ECO:0007669"/>
    <property type="project" value="InterPro"/>
</dbReference>
<evidence type="ECO:0000256" key="2">
    <source>
        <dbReference type="ARBA" id="ARBA00012438"/>
    </source>
</evidence>
<dbReference type="EMBL" id="FNFO01000002">
    <property type="protein sequence ID" value="SDK24082.1"/>
    <property type="molecule type" value="Genomic_DNA"/>
</dbReference>
<accession>A0A1G9A9N6</accession>
<evidence type="ECO:0000256" key="3">
    <source>
        <dbReference type="ARBA" id="ARBA00022553"/>
    </source>
</evidence>
<dbReference type="OrthoDB" id="1522504at2"/>
<evidence type="ECO:0000256" key="6">
    <source>
        <dbReference type="ARBA" id="ARBA00022777"/>
    </source>
</evidence>
<dbReference type="Proteomes" id="UP000198510">
    <property type="component" value="Unassembled WGS sequence"/>
</dbReference>
<dbReference type="InterPro" id="IPR005467">
    <property type="entry name" value="His_kinase_dom"/>
</dbReference>
<dbReference type="SUPFAM" id="SSF55874">
    <property type="entry name" value="ATPase domain of HSP90 chaperone/DNA topoisomerase II/histidine kinase"/>
    <property type="match status" value="1"/>
</dbReference>
<reference evidence="10 11" key="1">
    <citation type="submission" date="2016-10" db="EMBL/GenBank/DDBJ databases">
        <authorList>
            <person name="de Groot N.N."/>
        </authorList>
    </citation>
    <scope>NUCLEOTIDE SEQUENCE [LARGE SCALE GENOMIC DNA]</scope>
    <source>
        <strain evidence="10 11">DSM 25186</strain>
    </source>
</reference>
<evidence type="ECO:0000256" key="5">
    <source>
        <dbReference type="ARBA" id="ARBA00022692"/>
    </source>
</evidence>
<dbReference type="STRING" id="1075417.SAMN05421823_102223"/>
<dbReference type="Pfam" id="PF02518">
    <property type="entry name" value="HATPase_c"/>
    <property type="match status" value="1"/>
</dbReference>
<dbReference type="InterPro" id="IPR050428">
    <property type="entry name" value="TCS_sensor_his_kinase"/>
</dbReference>
<evidence type="ECO:0000256" key="1">
    <source>
        <dbReference type="ARBA" id="ARBA00000085"/>
    </source>
</evidence>
<keyword evidence="4" id="KW-0808">Transferase</keyword>
<comment type="catalytic activity">
    <reaction evidence="1">
        <text>ATP + protein L-histidine = ADP + protein N-phospho-L-histidine.</text>
        <dbReference type="EC" id="2.7.13.3"/>
    </reaction>
</comment>
<evidence type="ECO:0000313" key="11">
    <source>
        <dbReference type="Proteomes" id="UP000198510"/>
    </source>
</evidence>
<dbReference type="CDD" id="cd00082">
    <property type="entry name" value="HisKA"/>
    <property type="match status" value="1"/>
</dbReference>
<sequence>MKLIDKFTLWYFVVTALVLVAGNVLVLYIVQHRLLMEEERKLTDAIRFMATQLEAGEPTPRVYGYQTSLDTWPLERPEMPLRVVDTMVWFEPHQHTERELRATASYKVGQHHYYLEANTFIGEPDDIEAGVLQSLGWISLLLIGLVGVSSRLISQRVLAPFYQALQAVQAFDLKRHSHVVLPTTNTKEFRELNSLLASMMQRTSQEYRSLKEFTENASHELQTPLAVIRGKLELLLNSDGIRHEQAQLVMAAHAAVGKLARVHQALTLLNRVENQEFVIEQPIDFSTQVRATLNGFEELLDIKQLRLQQTIEAPVWVGLHPLLAEVLLSNLIGNAIRHNGPRGQVHVTLRPTHLEIRNTGPAPEIPVEQLFGRFRKGSGDPDSIGLGLAIVHQICTANHLTLRYDYAEGWHTLTVMFPA</sequence>
<dbReference type="Gene3D" id="3.30.565.10">
    <property type="entry name" value="Histidine kinase-like ATPase, C-terminal domain"/>
    <property type="match status" value="1"/>
</dbReference>
<keyword evidence="11" id="KW-1185">Reference proteome</keyword>
<feature type="domain" description="Histidine kinase" evidence="9">
    <location>
        <begin position="216"/>
        <end position="419"/>
    </location>
</feature>
<dbReference type="CDD" id="cd00075">
    <property type="entry name" value="HATPase"/>
    <property type="match status" value="1"/>
</dbReference>
<dbReference type="SMART" id="SM00387">
    <property type="entry name" value="HATPase_c"/>
    <property type="match status" value="1"/>
</dbReference>
<dbReference type="GO" id="GO:0005886">
    <property type="term" value="C:plasma membrane"/>
    <property type="evidence" value="ECO:0007669"/>
    <property type="project" value="TreeGrafter"/>
</dbReference>
<gene>
    <name evidence="10" type="ORF">SAMN05421823_102223</name>
</gene>
<dbReference type="InterPro" id="IPR036890">
    <property type="entry name" value="HATPase_C_sf"/>
</dbReference>
<keyword evidence="8" id="KW-0472">Membrane</keyword>
<dbReference type="SMART" id="SM00388">
    <property type="entry name" value="HisKA"/>
    <property type="match status" value="1"/>
</dbReference>
<dbReference type="EC" id="2.7.13.3" evidence="2"/>
<dbReference type="Gene3D" id="1.10.287.130">
    <property type="match status" value="1"/>
</dbReference>
<name>A0A1G9A9N6_9BACT</name>
<evidence type="ECO:0000256" key="7">
    <source>
        <dbReference type="ARBA" id="ARBA00022989"/>
    </source>
</evidence>
<organism evidence="10 11">
    <name type="scientific">Catalinimonas alkaloidigena</name>
    <dbReference type="NCBI Taxonomy" id="1075417"/>
    <lineage>
        <taxon>Bacteria</taxon>
        <taxon>Pseudomonadati</taxon>
        <taxon>Bacteroidota</taxon>
        <taxon>Cytophagia</taxon>
        <taxon>Cytophagales</taxon>
        <taxon>Catalimonadaceae</taxon>
        <taxon>Catalinimonas</taxon>
    </lineage>
</organism>
<keyword evidence="7 8" id="KW-1133">Transmembrane helix</keyword>
<dbReference type="PANTHER" id="PTHR45436:SF5">
    <property type="entry name" value="SENSOR HISTIDINE KINASE TRCS"/>
    <property type="match status" value="1"/>
</dbReference>
<dbReference type="SUPFAM" id="SSF47384">
    <property type="entry name" value="Homodimeric domain of signal transducing histidine kinase"/>
    <property type="match status" value="1"/>
</dbReference>
<keyword evidence="6 10" id="KW-0418">Kinase</keyword>